<proteinExistence type="predicted"/>
<sequence>MVGNQRMKLGKGNVGKMVTVVIEETYFRILHGEEEVATRPRRNTVPITQLKVHARHSNPGKPSSMS</sequence>
<evidence type="ECO:0000313" key="1">
    <source>
        <dbReference type="EMBL" id="SBP00071.1"/>
    </source>
</evidence>
<dbReference type="AlphaFoldDB" id="A0A1M4EMK5"/>
<name>A0A1M4EMK5_9ACTN</name>
<protein>
    <submittedName>
        <fullName evidence="1">Uncharacterized protein</fullName>
    </submittedName>
</protein>
<gene>
    <name evidence="1" type="ORF">BN4615_P9587</name>
</gene>
<reference evidence="1" key="1">
    <citation type="submission" date="2016-04" db="EMBL/GenBank/DDBJ databases">
        <authorList>
            <person name="Evans L.H."/>
            <person name="Alamgir A."/>
            <person name="Owens N."/>
            <person name="Weber N.D."/>
            <person name="Virtaneva K."/>
            <person name="Barbian K."/>
            <person name="Babar A."/>
            <person name="Rosenke K."/>
        </authorList>
    </citation>
    <scope>NUCLEOTIDE SEQUENCE</scope>
    <source>
        <strain evidence="1">Nono1</strain>
    </source>
</reference>
<dbReference type="EMBL" id="LT559118">
    <property type="protein sequence ID" value="SBP00071.1"/>
    <property type="molecule type" value="Genomic_DNA"/>
</dbReference>
<accession>A0A1M4EMK5</accession>
<dbReference type="RefSeq" id="WP_225268690.1">
    <property type="nucleotide sequence ID" value="NZ_CP084058.1"/>
</dbReference>
<organism evidence="1">
    <name type="scientific">Nonomuraea gerenzanensis</name>
    <dbReference type="NCBI Taxonomy" id="93944"/>
    <lineage>
        <taxon>Bacteria</taxon>
        <taxon>Bacillati</taxon>
        <taxon>Actinomycetota</taxon>
        <taxon>Actinomycetes</taxon>
        <taxon>Streptosporangiales</taxon>
        <taxon>Streptosporangiaceae</taxon>
        <taxon>Nonomuraea</taxon>
    </lineage>
</organism>